<evidence type="ECO:0000313" key="6">
    <source>
        <dbReference type="EMBL" id="CAJ48444.1"/>
    </source>
</evidence>
<dbReference type="HOGENOM" id="CLU_069356_28_4_4"/>
<protein>
    <submittedName>
        <fullName evidence="6">TetR-family transcriptional regulator</fullName>
    </submittedName>
</protein>
<dbReference type="Gene3D" id="1.10.357.10">
    <property type="entry name" value="Tetracycline Repressor, domain 2"/>
    <property type="match status" value="1"/>
</dbReference>
<gene>
    <name evidence="6" type="ordered locus">BAV0833</name>
</gene>
<keyword evidence="7" id="KW-1185">Reference proteome</keyword>
<dbReference type="Proteomes" id="UP000001977">
    <property type="component" value="Chromosome"/>
</dbReference>
<dbReference type="STRING" id="360910.BAV0833"/>
<accession>Q2KWE6</accession>
<dbReference type="Pfam" id="PF00440">
    <property type="entry name" value="TetR_N"/>
    <property type="match status" value="1"/>
</dbReference>
<keyword evidence="2 4" id="KW-0238">DNA-binding</keyword>
<dbReference type="InterPro" id="IPR001647">
    <property type="entry name" value="HTH_TetR"/>
</dbReference>
<dbReference type="AlphaFoldDB" id="Q2KWE6"/>
<dbReference type="SUPFAM" id="SSF46689">
    <property type="entry name" value="Homeodomain-like"/>
    <property type="match status" value="1"/>
</dbReference>
<organism evidence="6 7">
    <name type="scientific">Bordetella avium (strain 197N)</name>
    <dbReference type="NCBI Taxonomy" id="360910"/>
    <lineage>
        <taxon>Bacteria</taxon>
        <taxon>Pseudomonadati</taxon>
        <taxon>Pseudomonadota</taxon>
        <taxon>Betaproteobacteria</taxon>
        <taxon>Burkholderiales</taxon>
        <taxon>Alcaligenaceae</taxon>
        <taxon>Bordetella</taxon>
    </lineage>
</organism>
<dbReference type="GO" id="GO:0003677">
    <property type="term" value="F:DNA binding"/>
    <property type="evidence" value="ECO:0007669"/>
    <property type="project" value="UniProtKB-UniRule"/>
</dbReference>
<keyword evidence="1" id="KW-0805">Transcription regulation</keyword>
<keyword evidence="3" id="KW-0804">Transcription</keyword>
<dbReference type="PANTHER" id="PTHR47506">
    <property type="entry name" value="TRANSCRIPTIONAL REGULATORY PROTEIN"/>
    <property type="match status" value="1"/>
</dbReference>
<feature type="domain" description="HTH tetR-type" evidence="5">
    <location>
        <begin position="7"/>
        <end position="67"/>
    </location>
</feature>
<dbReference type="SUPFAM" id="SSF48498">
    <property type="entry name" value="Tetracyclin repressor-like, C-terminal domain"/>
    <property type="match status" value="1"/>
</dbReference>
<dbReference type="EMBL" id="AM167904">
    <property type="protein sequence ID" value="CAJ48444.1"/>
    <property type="molecule type" value="Genomic_DNA"/>
</dbReference>
<dbReference type="InterPro" id="IPR036271">
    <property type="entry name" value="Tet_transcr_reg_TetR-rel_C_sf"/>
</dbReference>
<evidence type="ECO:0000256" key="4">
    <source>
        <dbReference type="PROSITE-ProRule" id="PRU00335"/>
    </source>
</evidence>
<proteinExistence type="predicted"/>
<dbReference type="RefSeq" id="WP_012416525.1">
    <property type="nucleotide sequence ID" value="NC_010645.1"/>
</dbReference>
<dbReference type="PROSITE" id="PS50977">
    <property type="entry name" value="HTH_TETR_2"/>
    <property type="match status" value="1"/>
</dbReference>
<reference evidence="6 7" key="1">
    <citation type="journal article" date="2006" name="J. Bacteriol.">
        <title>Comparison of the genome sequence of the poultry pathogen Bordetella avium with those of B. bronchiseptica, B. pertussis, and B. parapertussis reveals extensive diversity in surface structures associated with host interaction.</title>
        <authorList>
            <person name="Sebaihia M."/>
            <person name="Preston A."/>
            <person name="Maskell D.J."/>
            <person name="Kuzmiak H."/>
            <person name="Connell T.D."/>
            <person name="King N.D."/>
            <person name="Orndorff P.E."/>
            <person name="Miyamoto D.M."/>
            <person name="Thomson N.R."/>
            <person name="Harris D."/>
            <person name="Goble A."/>
            <person name="Lord A."/>
            <person name="Murphy L."/>
            <person name="Quail M.A."/>
            <person name="Rutter S."/>
            <person name="Squares R."/>
            <person name="Squares S."/>
            <person name="Woodward J."/>
            <person name="Parkhill J."/>
            <person name="Temple L.M."/>
        </authorList>
    </citation>
    <scope>NUCLEOTIDE SEQUENCE [LARGE SCALE GENOMIC DNA]</scope>
    <source>
        <strain evidence="6 7">197N</strain>
    </source>
</reference>
<dbReference type="Pfam" id="PF16925">
    <property type="entry name" value="TetR_C_13"/>
    <property type="match status" value="1"/>
</dbReference>
<dbReference type="OrthoDB" id="5293507at2"/>
<evidence type="ECO:0000256" key="1">
    <source>
        <dbReference type="ARBA" id="ARBA00023015"/>
    </source>
</evidence>
<name>Q2KWE6_BORA1</name>
<dbReference type="PANTHER" id="PTHR47506:SF1">
    <property type="entry name" value="HTH-TYPE TRANSCRIPTIONAL REGULATOR YJDC"/>
    <property type="match status" value="1"/>
</dbReference>
<sequence length="191" mass="21264">MDTPTANSTRDQLLSHAQKLIRSRGCNGFSYRDLADYVGVKTSSIHYYFPCKDDLLLEALESYSSRALASLRNIDATLAPRERLDRYFEKIEAQLCAGDELCLGGMLAAEIISLPESVRQALQGFFRGQEQWLMGVLRDGRADGSIVFHGDIETAARALFAAVQGLMITARLFREPARLKETLSDRLACIV</sequence>
<evidence type="ECO:0000313" key="7">
    <source>
        <dbReference type="Proteomes" id="UP000001977"/>
    </source>
</evidence>
<evidence type="ECO:0000256" key="2">
    <source>
        <dbReference type="ARBA" id="ARBA00023125"/>
    </source>
</evidence>
<dbReference type="eggNOG" id="COG1309">
    <property type="taxonomic scope" value="Bacteria"/>
</dbReference>
<feature type="DNA-binding region" description="H-T-H motif" evidence="4">
    <location>
        <begin position="30"/>
        <end position="49"/>
    </location>
</feature>
<evidence type="ECO:0000256" key="3">
    <source>
        <dbReference type="ARBA" id="ARBA00023163"/>
    </source>
</evidence>
<dbReference type="InterPro" id="IPR011075">
    <property type="entry name" value="TetR_C"/>
</dbReference>
<dbReference type="InterPro" id="IPR009057">
    <property type="entry name" value="Homeodomain-like_sf"/>
</dbReference>
<evidence type="ECO:0000259" key="5">
    <source>
        <dbReference type="PROSITE" id="PS50977"/>
    </source>
</evidence>
<dbReference type="KEGG" id="bav:BAV0833"/>